<accession>A0AAW1UH07</accession>
<protein>
    <recommendedName>
        <fullName evidence="2">Proteasome assembly chaperone 1</fullName>
    </recommendedName>
</protein>
<dbReference type="AlphaFoldDB" id="A0AAW1UH07"/>
<dbReference type="PANTHER" id="PTHR15069:SF1">
    <property type="entry name" value="PROTEASOME ASSEMBLY CHAPERONE 1"/>
    <property type="match status" value="1"/>
</dbReference>
<proteinExistence type="inferred from homology"/>
<dbReference type="InterPro" id="IPR016565">
    <property type="entry name" value="Proteasome_assmbl_chp_1"/>
</dbReference>
<name>A0AAW1UH07_9CUCU</name>
<sequence length="229" mass="26384">MVFGEIVEPSSRAFLDDESIDFPEYESPEFRWTNKLEIFSDIDSIVFTETKRINELFEKIILHNYVLVNSLNNCLNLYKREHSLIAVYKEPKVTEDKLTTGQIVEALEPFLKKIKQIYTITSSTLMSYCEKSKKKENLECFVESLSTKNSYNFGVRKLIAPNLISGLGSNIFSYCIYNNLICSSFIFYLNNTPPDSINSKPIIELAKNMCLSPNSFSTRMTAPIHNLYM</sequence>
<dbReference type="Proteomes" id="UP001431783">
    <property type="component" value="Unassembled WGS sequence"/>
</dbReference>
<gene>
    <name evidence="4" type="ORF">WA026_018142</name>
</gene>
<comment type="caution">
    <text evidence="4">The sequence shown here is derived from an EMBL/GenBank/DDBJ whole genome shotgun (WGS) entry which is preliminary data.</text>
</comment>
<dbReference type="GO" id="GO:0005783">
    <property type="term" value="C:endoplasmic reticulum"/>
    <property type="evidence" value="ECO:0007669"/>
    <property type="project" value="InterPro"/>
</dbReference>
<keyword evidence="3" id="KW-0143">Chaperone</keyword>
<comment type="similarity">
    <text evidence="1">Belongs to the PSMG1 family.</text>
</comment>
<evidence type="ECO:0000256" key="1">
    <source>
        <dbReference type="ARBA" id="ARBA00005261"/>
    </source>
</evidence>
<reference evidence="4 5" key="1">
    <citation type="submission" date="2023-03" db="EMBL/GenBank/DDBJ databases">
        <title>Genome insight into feeding habits of ladybird beetles.</title>
        <authorList>
            <person name="Li H.-S."/>
            <person name="Huang Y.-H."/>
            <person name="Pang H."/>
        </authorList>
    </citation>
    <scope>NUCLEOTIDE SEQUENCE [LARGE SCALE GENOMIC DNA]</scope>
    <source>
        <strain evidence="4">SYSU_2023b</strain>
        <tissue evidence="4">Whole body</tissue>
    </source>
</reference>
<evidence type="ECO:0000256" key="2">
    <source>
        <dbReference type="ARBA" id="ARBA00019180"/>
    </source>
</evidence>
<evidence type="ECO:0000256" key="3">
    <source>
        <dbReference type="ARBA" id="ARBA00023186"/>
    </source>
</evidence>
<dbReference type="PANTHER" id="PTHR15069">
    <property type="entry name" value="PROTEASOME ASSEMBLY CHAPERONE 1"/>
    <property type="match status" value="1"/>
</dbReference>
<evidence type="ECO:0000313" key="4">
    <source>
        <dbReference type="EMBL" id="KAK9881948.1"/>
    </source>
</evidence>
<dbReference type="GO" id="GO:0080129">
    <property type="term" value="P:proteasome core complex assembly"/>
    <property type="evidence" value="ECO:0007669"/>
    <property type="project" value="TreeGrafter"/>
</dbReference>
<organism evidence="4 5">
    <name type="scientific">Henosepilachna vigintioctopunctata</name>
    <dbReference type="NCBI Taxonomy" id="420089"/>
    <lineage>
        <taxon>Eukaryota</taxon>
        <taxon>Metazoa</taxon>
        <taxon>Ecdysozoa</taxon>
        <taxon>Arthropoda</taxon>
        <taxon>Hexapoda</taxon>
        <taxon>Insecta</taxon>
        <taxon>Pterygota</taxon>
        <taxon>Neoptera</taxon>
        <taxon>Endopterygota</taxon>
        <taxon>Coleoptera</taxon>
        <taxon>Polyphaga</taxon>
        <taxon>Cucujiformia</taxon>
        <taxon>Coccinelloidea</taxon>
        <taxon>Coccinellidae</taxon>
        <taxon>Epilachninae</taxon>
        <taxon>Epilachnini</taxon>
        <taxon>Henosepilachna</taxon>
    </lineage>
</organism>
<keyword evidence="5" id="KW-1185">Reference proteome</keyword>
<dbReference type="GO" id="GO:0070628">
    <property type="term" value="F:proteasome binding"/>
    <property type="evidence" value="ECO:0007669"/>
    <property type="project" value="TreeGrafter"/>
</dbReference>
<evidence type="ECO:0000313" key="5">
    <source>
        <dbReference type="Proteomes" id="UP001431783"/>
    </source>
</evidence>
<dbReference type="EMBL" id="JARQZJ010000071">
    <property type="protein sequence ID" value="KAK9881948.1"/>
    <property type="molecule type" value="Genomic_DNA"/>
</dbReference>